<accession>A0A0A0NVS4</accession>
<organism evidence="2 3">
    <name type="scientific">Streptomyces rapamycinicus (strain ATCC 29253 / DSM 41530 / NRRL 5491 / AYB-994)</name>
    <name type="common">Streptomyces hygroscopicus (strain ATCC 29253)</name>
    <dbReference type="NCBI Taxonomy" id="1343740"/>
    <lineage>
        <taxon>Bacteria</taxon>
        <taxon>Bacillati</taxon>
        <taxon>Actinomycetota</taxon>
        <taxon>Actinomycetes</taxon>
        <taxon>Kitasatosporales</taxon>
        <taxon>Streptomycetaceae</taxon>
        <taxon>Streptomyces</taxon>
        <taxon>Streptomyces violaceusniger group</taxon>
    </lineage>
</organism>
<reference evidence="2 3" key="1">
    <citation type="journal article" date="2018" name="J. Biol. Chem.">
        <title>Discovery of the actinoplanic acid pathway in Streptomyces rapamycinicus reveals a genetically conserved synergism with rapamycin.</title>
        <authorList>
            <person name="Mrak P."/>
            <person name="Krastel P."/>
            <person name="Pivk Lukancic P."/>
            <person name="Tao J."/>
            <person name="Pistorius D."/>
            <person name="Moore C.M."/>
        </authorList>
    </citation>
    <scope>NUCLEOTIDE SEQUENCE [LARGE SCALE GENOMIC DNA]</scope>
    <source>
        <strain evidence="2 3">NRRL 5491</strain>
    </source>
</reference>
<dbReference type="InterPro" id="IPR012577">
    <property type="entry name" value="NIPSNAP"/>
</dbReference>
<dbReference type="KEGG" id="src:M271_38960"/>
<name>A0A0A0NVS4_STRRN</name>
<dbReference type="RefSeq" id="WP_020872664.1">
    <property type="nucleotide sequence ID" value="NC_022785.1"/>
</dbReference>
<dbReference type="HOGENOM" id="CLU_2119796_0_0_11"/>
<evidence type="ECO:0000259" key="1">
    <source>
        <dbReference type="Pfam" id="PF07978"/>
    </source>
</evidence>
<feature type="domain" description="NIPSNAP" evidence="1">
    <location>
        <begin position="5"/>
        <end position="78"/>
    </location>
</feature>
<dbReference type="SUPFAM" id="SSF54909">
    <property type="entry name" value="Dimeric alpha+beta barrel"/>
    <property type="match status" value="1"/>
</dbReference>
<comment type="caution">
    <text evidence="2">The sequence shown here is derived from an EMBL/GenBank/DDBJ whole genome shotgun (WGS) entry which is preliminary data.</text>
</comment>
<dbReference type="InterPro" id="IPR011008">
    <property type="entry name" value="Dimeric_a/b-barrel"/>
</dbReference>
<dbReference type="Pfam" id="PF07978">
    <property type="entry name" value="NIPSNAP"/>
    <property type="match status" value="1"/>
</dbReference>
<dbReference type="Proteomes" id="UP000281594">
    <property type="component" value="Unassembled WGS sequence"/>
</dbReference>
<proteinExistence type="predicted"/>
<evidence type="ECO:0000313" key="2">
    <source>
        <dbReference type="EMBL" id="RLV77627.1"/>
    </source>
</evidence>
<gene>
    <name evidence="2" type="ORF">D3C57_104620</name>
</gene>
<evidence type="ECO:0000313" key="3">
    <source>
        <dbReference type="Proteomes" id="UP000281594"/>
    </source>
</evidence>
<dbReference type="AlphaFoldDB" id="A0A0A0NVS4"/>
<sequence>MSTVQLRRYQVKSGEMEGFVERWHLVLPARQQYGFEVLFAFVDRSTNQFVWAVSYEGDSDDFDAAEKRLMESPEGAAIRAEYQAADHRGRLPVELLDDMFITKVDVLHQIWPTT</sequence>
<dbReference type="EMBL" id="QYCY01000001">
    <property type="protein sequence ID" value="RLV77627.1"/>
    <property type="molecule type" value="Genomic_DNA"/>
</dbReference>
<protein>
    <recommendedName>
        <fullName evidence="1">NIPSNAP domain-containing protein</fullName>
    </recommendedName>
</protein>
<dbReference type="Gene3D" id="3.30.70.100">
    <property type="match status" value="1"/>
</dbReference>
<dbReference type="eggNOG" id="ENOG5033IUI">
    <property type="taxonomic scope" value="Bacteria"/>
</dbReference>